<dbReference type="InterPro" id="IPR029063">
    <property type="entry name" value="SAM-dependent_MTases_sf"/>
</dbReference>
<evidence type="ECO:0000313" key="2">
    <source>
        <dbReference type="Proteomes" id="UP000593766"/>
    </source>
</evidence>
<evidence type="ECO:0000313" key="1">
    <source>
        <dbReference type="EMBL" id="QOR94239.1"/>
    </source>
</evidence>
<dbReference type="SUPFAM" id="SSF53335">
    <property type="entry name" value="S-adenosyl-L-methionine-dependent methyltransferases"/>
    <property type="match status" value="1"/>
</dbReference>
<gene>
    <name evidence="1" type="ORF">IMZ38_06365</name>
</gene>
<reference evidence="1 2" key="1">
    <citation type="submission" date="2020-10" db="EMBL/GenBank/DDBJ databases">
        <title>Complete genome sequence of Thermosphaera aggregans strain 3507.</title>
        <authorList>
            <person name="Zayulina K.S."/>
            <person name="Elcheninov A.G."/>
            <person name="Toshchakov S.V."/>
            <person name="Kublanov I.V."/>
            <person name="Kochetkova T.V."/>
        </authorList>
    </citation>
    <scope>NUCLEOTIDE SEQUENCE [LARGE SCALE GENOMIC DNA]</scope>
    <source>
        <strain evidence="1 2">3507</strain>
    </source>
</reference>
<keyword evidence="1" id="KW-0489">Methyltransferase</keyword>
<dbReference type="GeneID" id="59455025"/>
<protein>
    <submittedName>
        <fullName evidence="1">Methyltransferase domain-containing protein</fullName>
    </submittedName>
</protein>
<dbReference type="RefSeq" id="WP_193436040.1">
    <property type="nucleotide sequence ID" value="NZ_CP063144.1"/>
</dbReference>
<accession>A0A7M1UQG9</accession>
<dbReference type="AlphaFoldDB" id="A0A7M1UQG9"/>
<dbReference type="Proteomes" id="UP000593766">
    <property type="component" value="Chromosome"/>
</dbReference>
<keyword evidence="2" id="KW-1185">Reference proteome</keyword>
<dbReference type="EMBL" id="CP063144">
    <property type="protein sequence ID" value="QOR94239.1"/>
    <property type="molecule type" value="Genomic_DNA"/>
</dbReference>
<dbReference type="Gene3D" id="3.40.50.150">
    <property type="entry name" value="Vaccinia Virus protein VP39"/>
    <property type="match status" value="1"/>
</dbReference>
<dbReference type="OrthoDB" id="1018at2157"/>
<keyword evidence="1" id="KW-0808">Transferase</keyword>
<proteinExistence type="predicted"/>
<dbReference type="CDD" id="cd02440">
    <property type="entry name" value="AdoMet_MTases"/>
    <property type="match status" value="1"/>
</dbReference>
<dbReference type="KEGG" id="tcs:IMZ38_06365"/>
<dbReference type="GO" id="GO:0008168">
    <property type="term" value="F:methyltransferase activity"/>
    <property type="evidence" value="ECO:0007669"/>
    <property type="project" value="UniProtKB-KW"/>
</dbReference>
<sequence length="290" mass="32865">MSNVYAFKPVNGYWFTSWLVNALRNRNSCLEVSLDLGLTREKVCVSGKKLLIRDIEVDFDAITPSEEDRVVLLENDRAYEIAVSTMKGYYKLKAIGMDLPPTLEINGIHMHRIVGLNPWEDALLKASKARVRRGNVVLDTCTGLGYTALASIERGASKVVSAEIDPNVLWIAERNPWSRGLGDKRITIANIDIVNLIRYFEDSFFDKIIHDPPRFSASTGDLYGLDFYKELYRVIKPGGILYHYTGLPGFKTNYSILKGIKNRLEKAGFIRVYFDQESQGFIAWKPLITS</sequence>
<dbReference type="GO" id="GO:0032259">
    <property type="term" value="P:methylation"/>
    <property type="evidence" value="ECO:0007669"/>
    <property type="project" value="UniProtKB-KW"/>
</dbReference>
<organism evidence="1 2">
    <name type="scientific">Thermosphaera chiliense</name>
    <dbReference type="NCBI Taxonomy" id="3402707"/>
    <lineage>
        <taxon>Archaea</taxon>
        <taxon>Thermoproteota</taxon>
        <taxon>Thermoprotei</taxon>
        <taxon>Desulfurococcales</taxon>
        <taxon>Desulfurococcaceae</taxon>
        <taxon>Thermosphaera</taxon>
    </lineage>
</organism>
<name>A0A7M1UQG9_9CREN</name>